<keyword evidence="5 6" id="KW-0472">Membrane</keyword>
<feature type="transmembrane region" description="Helical" evidence="6">
    <location>
        <begin position="318"/>
        <end position="336"/>
    </location>
</feature>
<dbReference type="GO" id="GO:0022857">
    <property type="term" value="F:transmembrane transporter activity"/>
    <property type="evidence" value="ECO:0007669"/>
    <property type="project" value="InterPro"/>
</dbReference>
<feature type="transmembrane region" description="Helical" evidence="6">
    <location>
        <begin position="90"/>
        <end position="107"/>
    </location>
</feature>
<keyword evidence="4 6" id="KW-1133">Transmembrane helix</keyword>
<evidence type="ECO:0000256" key="2">
    <source>
        <dbReference type="ARBA" id="ARBA00022475"/>
    </source>
</evidence>
<keyword evidence="2" id="KW-1003">Cell membrane</keyword>
<dbReference type="GO" id="GO:0005886">
    <property type="term" value="C:plasma membrane"/>
    <property type="evidence" value="ECO:0007669"/>
    <property type="project" value="UniProtKB-SubCell"/>
</dbReference>
<protein>
    <submittedName>
        <fullName evidence="7">Unannotated protein</fullName>
    </submittedName>
</protein>
<feature type="transmembrane region" description="Helical" evidence="6">
    <location>
        <begin position="382"/>
        <end position="400"/>
    </location>
</feature>
<dbReference type="SUPFAM" id="SSF103473">
    <property type="entry name" value="MFS general substrate transporter"/>
    <property type="match status" value="1"/>
</dbReference>
<name>A0A6J6ADZ3_9ZZZZ</name>
<dbReference type="Gene3D" id="1.20.1250.20">
    <property type="entry name" value="MFS general substrate transporter like domains"/>
    <property type="match status" value="1"/>
</dbReference>
<dbReference type="PANTHER" id="PTHR23513:SF11">
    <property type="entry name" value="STAPHYLOFERRIN A TRANSPORTER"/>
    <property type="match status" value="1"/>
</dbReference>
<dbReference type="AlphaFoldDB" id="A0A6J6ADZ3"/>
<dbReference type="EMBL" id="CAESPC010000076">
    <property type="protein sequence ID" value="CAB4366962.1"/>
    <property type="molecule type" value="Genomic_DNA"/>
</dbReference>
<gene>
    <name evidence="7" type="ORF">UFOPK4180_00559</name>
</gene>
<dbReference type="CDD" id="cd06173">
    <property type="entry name" value="MFS_MefA_like"/>
    <property type="match status" value="1"/>
</dbReference>
<feature type="transmembrane region" description="Helical" evidence="6">
    <location>
        <begin position="357"/>
        <end position="376"/>
    </location>
</feature>
<dbReference type="InterPro" id="IPR036259">
    <property type="entry name" value="MFS_trans_sf"/>
</dbReference>
<comment type="subcellular location">
    <subcellularLocation>
        <location evidence="1">Cell membrane</location>
        <topology evidence="1">Multi-pass membrane protein</topology>
    </subcellularLocation>
</comment>
<feature type="transmembrane region" description="Helical" evidence="6">
    <location>
        <begin position="222"/>
        <end position="242"/>
    </location>
</feature>
<feature type="transmembrane region" description="Helical" evidence="6">
    <location>
        <begin position="264"/>
        <end position="283"/>
    </location>
</feature>
<accession>A0A6J6ADZ3</accession>
<feature type="transmembrane region" description="Helical" evidence="6">
    <location>
        <begin position="113"/>
        <end position="130"/>
    </location>
</feature>
<dbReference type="PANTHER" id="PTHR23513">
    <property type="entry name" value="INTEGRAL MEMBRANE EFFLUX PROTEIN-RELATED"/>
    <property type="match status" value="1"/>
</dbReference>
<feature type="transmembrane region" description="Helical" evidence="6">
    <location>
        <begin position="290"/>
        <end position="312"/>
    </location>
</feature>
<organism evidence="7">
    <name type="scientific">freshwater metagenome</name>
    <dbReference type="NCBI Taxonomy" id="449393"/>
    <lineage>
        <taxon>unclassified sequences</taxon>
        <taxon>metagenomes</taxon>
        <taxon>ecological metagenomes</taxon>
    </lineage>
</organism>
<proteinExistence type="predicted"/>
<sequence length="409" mass="43555">MTYSYAVLSQLKDLRSHRGFSGLAISRFISNVGNGISPIALAYGVLSLPGATGKDLSIVMAARFIPLLTFMLFGGVIADRFQRNRLVGGSDMIGSFLAATSALSLIAGFSSTWLLALMGGIFGILNAIWWPAMSGVLPEILPKEKLQQGNAIIGLMTNIGYIIGTLLGGLLVVSVGSGWGLLVDAMSFFIAGAIVWNLPIIGKIKEASPGILHDLIIGWKEFISRSWVIAMVLSFALINMAFESMLSVLGPLNFSDPLNGPKQWSYNLAGLSAGMLLGGIWILKVKIARPLYLAMVLIAVSALWDFSLAFALPLPVTVLAAIFSGISLEVFMVTWNTSLQSHIPEESYSRVSSYDALGSYGIAPLGILAAGPLAIHFGVDKILFITGAMTFIAALASLLVPSVRNLRND</sequence>
<feature type="transmembrane region" description="Helical" evidence="6">
    <location>
        <begin position="151"/>
        <end position="173"/>
    </location>
</feature>
<feature type="transmembrane region" description="Helical" evidence="6">
    <location>
        <begin position="179"/>
        <end position="201"/>
    </location>
</feature>
<dbReference type="Pfam" id="PF07690">
    <property type="entry name" value="MFS_1"/>
    <property type="match status" value="1"/>
</dbReference>
<evidence type="ECO:0000256" key="4">
    <source>
        <dbReference type="ARBA" id="ARBA00022989"/>
    </source>
</evidence>
<feature type="transmembrane region" description="Helical" evidence="6">
    <location>
        <begin position="20"/>
        <end position="46"/>
    </location>
</feature>
<keyword evidence="3 6" id="KW-0812">Transmembrane</keyword>
<evidence type="ECO:0000256" key="3">
    <source>
        <dbReference type="ARBA" id="ARBA00022692"/>
    </source>
</evidence>
<dbReference type="InterPro" id="IPR011701">
    <property type="entry name" value="MFS"/>
</dbReference>
<evidence type="ECO:0000256" key="5">
    <source>
        <dbReference type="ARBA" id="ARBA00023136"/>
    </source>
</evidence>
<evidence type="ECO:0000256" key="1">
    <source>
        <dbReference type="ARBA" id="ARBA00004651"/>
    </source>
</evidence>
<feature type="transmembrane region" description="Helical" evidence="6">
    <location>
        <begin position="58"/>
        <end position="78"/>
    </location>
</feature>
<evidence type="ECO:0000256" key="6">
    <source>
        <dbReference type="SAM" id="Phobius"/>
    </source>
</evidence>
<evidence type="ECO:0000313" key="7">
    <source>
        <dbReference type="EMBL" id="CAB4366962.1"/>
    </source>
</evidence>
<reference evidence="7" key="1">
    <citation type="submission" date="2020-05" db="EMBL/GenBank/DDBJ databases">
        <authorList>
            <person name="Chiriac C."/>
            <person name="Salcher M."/>
            <person name="Ghai R."/>
            <person name="Kavagutti S V."/>
        </authorList>
    </citation>
    <scope>NUCLEOTIDE SEQUENCE</scope>
</reference>